<gene>
    <name evidence="2" type="ORF">DTL70_25065</name>
</gene>
<dbReference type="EMBL" id="QOIN01000048">
    <property type="protein sequence ID" value="RCG19956.1"/>
    <property type="molecule type" value="Genomic_DNA"/>
</dbReference>
<evidence type="ECO:0000256" key="1">
    <source>
        <dbReference type="SAM" id="MobiDB-lite"/>
    </source>
</evidence>
<protein>
    <submittedName>
        <fullName evidence="2">Serine protease</fullName>
    </submittedName>
</protein>
<dbReference type="AlphaFoldDB" id="A0A367EPC5"/>
<dbReference type="InterPro" id="IPR009003">
    <property type="entry name" value="Peptidase_S1_PA"/>
</dbReference>
<keyword evidence="3" id="KW-1185">Reference proteome</keyword>
<keyword evidence="2" id="KW-0378">Hydrolase</keyword>
<feature type="compositionally biased region" description="Basic and acidic residues" evidence="1">
    <location>
        <begin position="475"/>
        <end position="487"/>
    </location>
</feature>
<feature type="compositionally biased region" description="Low complexity" evidence="1">
    <location>
        <begin position="563"/>
        <end position="578"/>
    </location>
</feature>
<accession>A0A367EPC5</accession>
<dbReference type="RefSeq" id="WP_114024203.1">
    <property type="nucleotide sequence ID" value="NZ_QOIN01000048.1"/>
</dbReference>
<dbReference type="SUPFAM" id="SSF50494">
    <property type="entry name" value="Trypsin-like serine proteases"/>
    <property type="match status" value="1"/>
</dbReference>
<evidence type="ECO:0000313" key="2">
    <source>
        <dbReference type="EMBL" id="RCG19956.1"/>
    </source>
</evidence>
<reference evidence="2 3" key="1">
    <citation type="submission" date="2018-06" db="EMBL/GenBank/DDBJ databases">
        <title>Streptomyces reniochalinae sp. nov. and Streptomyces diacarnus sp. nov. from marine sponges.</title>
        <authorList>
            <person name="Li L."/>
        </authorList>
    </citation>
    <scope>NUCLEOTIDE SEQUENCE [LARGE SCALE GENOMIC DNA]</scope>
    <source>
        <strain evidence="2 3">LHW51701</strain>
    </source>
</reference>
<proteinExistence type="predicted"/>
<dbReference type="SUPFAM" id="SSF52540">
    <property type="entry name" value="P-loop containing nucleoside triphosphate hydrolases"/>
    <property type="match status" value="1"/>
</dbReference>
<sequence>MAVVCGRPTLVRVCDLAGRERGVGFLADESGTVVTSHEAVDGLAKVVLHAGTGTCLAADGDITQLPEWDLALVRTQGLDLAPLVIGRERPHAGGQVGLLTPDGTVSATLSGPAGAVYTSTVRYHRLERLLRLDLPEADRTRLHLSSRATGTPVVDSATSAVLGVLGTALHASPEAPHALAVPLHAAAELTPDGPLGLLLRRNAACAPGFGPDLNLAGVLRLAAASVSRATERCAHAVARPLVAETLDRFTRSSATVVALTGDPGAGRTTELAALAARRAHGTVPAPSVWLRGADLRPDDGGLRDAVGRALAVAGRDLAAPSPCARAGAGDGAPVTGDPPDTDPDVAARLARAAGRPLLVLLDAPEEMPPSLASRLRQWVLRTAGWLRTAGVRLAVACRPAHWEQTGALFPPDMLFTARGTAGCVRLGALPPRQAARVRAAYGLPDAALAPRDAGHPLAIRMLAQVRAAQGLRGGESAERQGARDESASARGASLPPSAGGACESSAGSACASLSAGGAPRPARHEILSAFFDLLCLRVAHRLAAREGSDATTADADRTRTAERAPATPRRAAPLSAAPLSATPCPATVLRLAARVSGQLHDAARRCLEDGGGELSRALFDTLFPWSGGWASAVLAEGALAPAGDGYRFVDEELADWLQGGHVQLDAALETLVHKRSGAVAAPVPRHRIGPVVQALLWCDRREGPEGLVPRLRLLVDVLAAGGTDTDAAWWAAHLLGQALPRVPDAYPYARVLRSLAEYVAERESDEPSDEPSDAATEDAFGPGFWRALPLRTDHKAELLRLLLPADPPADALGRGQGRRRDRYVDVLGELLAAEPRALQPLLCEWFSDLRPLRRRADMRIEPPPTVAGAAQALLHTHRGRAVDDLCDALAAAAHSRADDLLAELADDEPSALCRAVHRWARDPRGQRAVTSATYALRLARRNGTQSDRESLRRAARALLSRAEVRDSHEIALTVLVRDPHSRPRHLGAALRRFAESGGSELAAALSNACTTHPEQVFAAFHALLTDSASATARSQAVRSLACLRTPALARRAATLVRQHAAVSPGLAREDVAAYVAIRLRHGPAARAVLRPLVGELLRDQGPAFRTRLARALGAGRGRLRDELLDLLVTGESETSVLQAALEAAMRGKTLPAPRQGDENPEDQLLRRIGLRMGTTAQGAAAFDRTRALLTPERPE</sequence>
<keyword evidence="2" id="KW-0645">Protease</keyword>
<organism evidence="2 3">
    <name type="scientific">Streptomyces diacarni</name>
    <dbReference type="NCBI Taxonomy" id="2800381"/>
    <lineage>
        <taxon>Bacteria</taxon>
        <taxon>Bacillati</taxon>
        <taxon>Actinomycetota</taxon>
        <taxon>Actinomycetes</taxon>
        <taxon>Kitasatosporales</taxon>
        <taxon>Streptomycetaceae</taxon>
        <taxon>Streptomyces</taxon>
    </lineage>
</organism>
<dbReference type="Proteomes" id="UP000252914">
    <property type="component" value="Unassembled WGS sequence"/>
</dbReference>
<evidence type="ECO:0000313" key="3">
    <source>
        <dbReference type="Proteomes" id="UP000252914"/>
    </source>
</evidence>
<dbReference type="InterPro" id="IPR027417">
    <property type="entry name" value="P-loop_NTPase"/>
</dbReference>
<comment type="caution">
    <text evidence="2">The sequence shown here is derived from an EMBL/GenBank/DDBJ whole genome shotgun (WGS) entry which is preliminary data.</text>
</comment>
<feature type="region of interest" description="Disordered" evidence="1">
    <location>
        <begin position="471"/>
        <end position="500"/>
    </location>
</feature>
<name>A0A367EPC5_9ACTN</name>
<dbReference type="GO" id="GO:0008233">
    <property type="term" value="F:peptidase activity"/>
    <property type="evidence" value="ECO:0007669"/>
    <property type="project" value="UniProtKB-KW"/>
</dbReference>
<feature type="region of interest" description="Disordered" evidence="1">
    <location>
        <begin position="546"/>
        <end position="578"/>
    </location>
</feature>
<feature type="compositionally biased region" description="Basic and acidic residues" evidence="1">
    <location>
        <begin position="546"/>
        <end position="562"/>
    </location>
</feature>
<dbReference type="GO" id="GO:0006508">
    <property type="term" value="P:proteolysis"/>
    <property type="evidence" value="ECO:0007669"/>
    <property type="project" value="UniProtKB-KW"/>
</dbReference>